<evidence type="ECO:0000259" key="1">
    <source>
        <dbReference type="Pfam" id="PF22481"/>
    </source>
</evidence>
<dbReference type="EMBL" id="CP132914">
    <property type="protein sequence ID" value="WMB74849.1"/>
    <property type="molecule type" value="Genomic_DNA"/>
</dbReference>
<dbReference type="KEGG" id="sog:RA178_09720"/>
<dbReference type="GeneID" id="301339461"/>
<feature type="domain" description="DUF6985" evidence="1">
    <location>
        <begin position="18"/>
        <end position="148"/>
    </location>
</feature>
<organism evidence="2">
    <name type="scientific">Shewanella oncorhynchi</name>
    <dbReference type="NCBI Taxonomy" id="2726434"/>
    <lineage>
        <taxon>Bacteria</taxon>
        <taxon>Pseudomonadati</taxon>
        <taxon>Pseudomonadota</taxon>
        <taxon>Gammaproteobacteria</taxon>
        <taxon>Alteromonadales</taxon>
        <taxon>Shewanellaceae</taxon>
        <taxon>Shewanella</taxon>
    </lineage>
</organism>
<dbReference type="AlphaFoldDB" id="A0AA50KGL2"/>
<reference evidence="2" key="1">
    <citation type="submission" date="2023-08" db="EMBL/GenBank/DDBJ databases">
        <title>Complete genome sequence of Shewanella oncorhynchi Z-P2, a siderophore putrebactin-producing bacterium.</title>
        <authorList>
            <person name="Zhang Y."/>
        </authorList>
    </citation>
    <scope>NUCLEOTIDE SEQUENCE</scope>
    <source>
        <strain evidence="2">Z-P2</strain>
    </source>
</reference>
<gene>
    <name evidence="2" type="ORF">RA178_09720</name>
</gene>
<dbReference type="Pfam" id="PF22481">
    <property type="entry name" value="DUF6985"/>
    <property type="match status" value="1"/>
</dbReference>
<accession>A0AA50KGL2</accession>
<protein>
    <recommendedName>
        <fullName evidence="1">DUF6985 domain-containing protein</fullName>
    </recommendedName>
</protein>
<dbReference type="InterPro" id="IPR054254">
    <property type="entry name" value="DUF6985"/>
</dbReference>
<name>A0AA50KGL2_9GAMM</name>
<proteinExistence type="predicted"/>
<evidence type="ECO:0000313" key="2">
    <source>
        <dbReference type="EMBL" id="WMB74849.1"/>
    </source>
</evidence>
<dbReference type="Proteomes" id="UP001236800">
    <property type="component" value="Chromosome"/>
</dbReference>
<sequence length="150" mass="17180">MEVAEKIIDQLELMGHDLEGEISFPALGESVLFTIGLSGSGEIEQSHKDSINWLYNNIELEFPKIEEAIFQYYQRVLPDYHLGLGEYADELMPKLFAPNEVWNYITEPGVFMFPEDEGGELHLEYECTFDVEHGLRVVIKNGKILRVGLE</sequence>
<dbReference type="RefSeq" id="WP_115334425.1">
    <property type="nucleotide sequence ID" value="NZ_CP132914.1"/>
</dbReference>